<evidence type="ECO:0000313" key="3">
    <source>
        <dbReference type="Proteomes" id="UP001589793"/>
    </source>
</evidence>
<sequence length="123" mass="13872">MSVGEELVELSRQKWDWMSAKAVEDLDELFHDEAVFVHMGATFSKVEELDVIRTGRIHYRDVDIEDVSVRIVEGTGIVLTTLVLGSVVDGKEVSNPFAVTEVYVRRDDAWSLGSMSFTRLVTH</sequence>
<comment type="caution">
    <text evidence="2">The sequence shown here is derived from an EMBL/GenBank/DDBJ whole genome shotgun (WGS) entry which is preliminary data.</text>
</comment>
<proteinExistence type="predicted"/>
<name>A0ABV6RDX8_9MICO</name>
<keyword evidence="3" id="KW-1185">Reference proteome</keyword>
<dbReference type="InterPro" id="IPR027843">
    <property type="entry name" value="DUF4440"/>
</dbReference>
<dbReference type="SUPFAM" id="SSF54427">
    <property type="entry name" value="NTF2-like"/>
    <property type="match status" value="1"/>
</dbReference>
<feature type="domain" description="DUF4440" evidence="1">
    <location>
        <begin position="8"/>
        <end position="111"/>
    </location>
</feature>
<organism evidence="2 3">
    <name type="scientific">Brachybacterium hainanense</name>
    <dbReference type="NCBI Taxonomy" id="1541174"/>
    <lineage>
        <taxon>Bacteria</taxon>
        <taxon>Bacillati</taxon>
        <taxon>Actinomycetota</taxon>
        <taxon>Actinomycetes</taxon>
        <taxon>Micrococcales</taxon>
        <taxon>Dermabacteraceae</taxon>
        <taxon>Brachybacterium</taxon>
    </lineage>
</organism>
<dbReference type="Proteomes" id="UP001589793">
    <property type="component" value="Unassembled WGS sequence"/>
</dbReference>
<evidence type="ECO:0000259" key="1">
    <source>
        <dbReference type="Pfam" id="PF14534"/>
    </source>
</evidence>
<protein>
    <submittedName>
        <fullName evidence="2">Nuclear transport factor 2 family protein</fullName>
    </submittedName>
</protein>
<evidence type="ECO:0000313" key="2">
    <source>
        <dbReference type="EMBL" id="MFC0675205.1"/>
    </source>
</evidence>
<dbReference type="InterPro" id="IPR032710">
    <property type="entry name" value="NTF2-like_dom_sf"/>
</dbReference>
<dbReference type="Pfam" id="PF14534">
    <property type="entry name" value="DUF4440"/>
    <property type="match status" value="1"/>
</dbReference>
<reference evidence="2 3" key="1">
    <citation type="submission" date="2024-09" db="EMBL/GenBank/DDBJ databases">
        <authorList>
            <person name="Sun Q."/>
            <person name="Mori K."/>
        </authorList>
    </citation>
    <scope>NUCLEOTIDE SEQUENCE [LARGE SCALE GENOMIC DNA]</scope>
    <source>
        <strain evidence="2 3">CICC 10874</strain>
    </source>
</reference>
<gene>
    <name evidence="2" type="ORF">ACFFF6_14675</name>
</gene>
<dbReference type="RefSeq" id="WP_376982022.1">
    <property type="nucleotide sequence ID" value="NZ_JBHLSV010000020.1"/>
</dbReference>
<dbReference type="Gene3D" id="3.10.450.50">
    <property type="match status" value="1"/>
</dbReference>
<dbReference type="EMBL" id="JBHLSV010000020">
    <property type="protein sequence ID" value="MFC0675205.1"/>
    <property type="molecule type" value="Genomic_DNA"/>
</dbReference>
<accession>A0ABV6RDX8</accession>